<comment type="caution">
    <text evidence="1">The sequence shown here is derived from an EMBL/GenBank/DDBJ whole genome shotgun (WGS) entry which is preliminary data.</text>
</comment>
<protein>
    <submittedName>
        <fullName evidence="1">Uncharacterized protein</fullName>
    </submittedName>
</protein>
<dbReference type="EMBL" id="JAIFOC010000250">
    <property type="protein sequence ID" value="MBX4223928.1"/>
    <property type="molecule type" value="Genomic_DNA"/>
</dbReference>
<organism evidence="1 2">
    <name type="scientific">Enterococcus faecium</name>
    <name type="common">Streptococcus faecium</name>
    <dbReference type="NCBI Taxonomy" id="1352"/>
    <lineage>
        <taxon>Bacteria</taxon>
        <taxon>Bacillati</taxon>
        <taxon>Bacillota</taxon>
        <taxon>Bacilli</taxon>
        <taxon>Lactobacillales</taxon>
        <taxon>Enterococcaceae</taxon>
        <taxon>Enterococcus</taxon>
    </lineage>
</organism>
<name>A0A9X1GEJ1_ENTFC</name>
<accession>A0A9X1GEJ1</accession>
<evidence type="ECO:0000313" key="2">
    <source>
        <dbReference type="Proteomes" id="UP001139644"/>
    </source>
</evidence>
<dbReference type="AlphaFoldDB" id="A0A9X1GEJ1"/>
<reference evidence="1" key="1">
    <citation type="journal article" date="2022" name="J. Anim. Sci.">
        <title>Whole genome sequence analyses-based assessment of virulence potential and antimicrobial susceptibilities and resistance of Enterococcus faecium strains isolated from commercial swine and cattle probiotic products.</title>
        <authorList>
            <person name="Shridhar P.B."/>
            <person name="Amachawadi R.G."/>
            <person name="Tokach M."/>
            <person name="Patel I."/>
            <person name="Gangiredla J."/>
            <person name="Mammel M."/>
            <person name="Nagaraja T.G."/>
        </authorList>
    </citation>
    <scope>NUCLEOTIDE SEQUENCE</scope>
    <source>
        <strain evidence="1">EF215</strain>
    </source>
</reference>
<evidence type="ECO:0000313" key="1">
    <source>
        <dbReference type="EMBL" id="MBX4223928.1"/>
    </source>
</evidence>
<proteinExistence type="predicted"/>
<sequence length="47" mass="5628">MSVRQYQESKLRRVAIMNRLSNFEHVSYQQLSEQYYVSRSSSANDIK</sequence>
<dbReference type="Proteomes" id="UP001139644">
    <property type="component" value="Unassembled WGS sequence"/>
</dbReference>
<dbReference type="RefSeq" id="WP_220715848.1">
    <property type="nucleotide sequence ID" value="NZ_JAIFOC010000250.1"/>
</dbReference>
<gene>
    <name evidence="1" type="ORF">KYX88_14330</name>
</gene>